<sequence>MAKEESRERTTFRRYFPPKRKYCRFCASNVKEIDYKNIDILRKYIPDRGKISPRRITGTCAFHQRKLAAAIKRARLMALLPYIVD</sequence>
<dbReference type="EMBL" id="LIZX01000004">
    <property type="protein sequence ID" value="KPJ70211.1"/>
    <property type="molecule type" value="Genomic_DNA"/>
</dbReference>
<evidence type="ECO:0000256" key="2">
    <source>
        <dbReference type="ARBA" id="ARBA00022980"/>
    </source>
</evidence>
<dbReference type="PANTHER" id="PTHR13479">
    <property type="entry name" value="30S RIBOSOMAL PROTEIN S18"/>
    <property type="match status" value="1"/>
</dbReference>
<gene>
    <name evidence="4 6" type="primary">rpsR</name>
    <name evidence="6" type="ORF">AMJ44_00405</name>
</gene>
<evidence type="ECO:0000313" key="7">
    <source>
        <dbReference type="Proteomes" id="UP000051861"/>
    </source>
</evidence>
<evidence type="ECO:0000256" key="5">
    <source>
        <dbReference type="RuleBase" id="RU003910"/>
    </source>
</evidence>
<dbReference type="PRINTS" id="PR00974">
    <property type="entry name" value="RIBOSOMALS18"/>
</dbReference>
<dbReference type="InterPro" id="IPR001648">
    <property type="entry name" value="Ribosomal_bS18"/>
</dbReference>
<dbReference type="Pfam" id="PF01084">
    <property type="entry name" value="Ribosomal_S18"/>
    <property type="match status" value="1"/>
</dbReference>
<dbReference type="GO" id="GO:0070181">
    <property type="term" value="F:small ribosomal subunit rRNA binding"/>
    <property type="evidence" value="ECO:0007669"/>
    <property type="project" value="TreeGrafter"/>
</dbReference>
<dbReference type="HAMAP" id="MF_00270">
    <property type="entry name" value="Ribosomal_bS18"/>
    <property type="match status" value="1"/>
</dbReference>
<dbReference type="SUPFAM" id="SSF46911">
    <property type="entry name" value="Ribosomal protein S18"/>
    <property type="match status" value="1"/>
</dbReference>
<keyword evidence="2 4" id="KW-0689">Ribosomal protein</keyword>
<dbReference type="GO" id="GO:0003735">
    <property type="term" value="F:structural constituent of ribosome"/>
    <property type="evidence" value="ECO:0007669"/>
    <property type="project" value="InterPro"/>
</dbReference>
<dbReference type="NCBIfam" id="TIGR00165">
    <property type="entry name" value="S18"/>
    <property type="match status" value="1"/>
</dbReference>
<dbReference type="GO" id="GO:0006412">
    <property type="term" value="P:translation"/>
    <property type="evidence" value="ECO:0007669"/>
    <property type="project" value="UniProtKB-UniRule"/>
</dbReference>
<keyword evidence="4" id="KW-0694">RNA-binding</keyword>
<proteinExistence type="inferred from homology"/>
<keyword evidence="3 4" id="KW-0687">Ribonucleoprotein</keyword>
<name>A0A0S7Y6Q5_UNCSA</name>
<organism evidence="6 7">
    <name type="scientific">candidate division WOR-1 bacterium DG_54_3</name>
    <dbReference type="NCBI Taxonomy" id="1703775"/>
    <lineage>
        <taxon>Bacteria</taxon>
        <taxon>Bacillati</taxon>
        <taxon>Saganbacteria</taxon>
    </lineage>
</organism>
<comment type="subunit">
    <text evidence="4">Part of the 30S ribosomal subunit. Forms a tight heterodimer with protein bS6.</text>
</comment>
<dbReference type="PANTHER" id="PTHR13479:SF40">
    <property type="entry name" value="SMALL RIBOSOMAL SUBUNIT PROTEIN BS18M"/>
    <property type="match status" value="1"/>
</dbReference>
<comment type="caution">
    <text evidence="6">The sequence shown here is derived from an EMBL/GenBank/DDBJ whole genome shotgun (WGS) entry which is preliminary data.</text>
</comment>
<reference evidence="6 7" key="1">
    <citation type="journal article" date="2015" name="Microbiome">
        <title>Genomic resolution of linkages in carbon, nitrogen, and sulfur cycling among widespread estuary sediment bacteria.</title>
        <authorList>
            <person name="Baker B.J."/>
            <person name="Lazar C.S."/>
            <person name="Teske A.P."/>
            <person name="Dick G.J."/>
        </authorList>
    </citation>
    <scope>NUCLEOTIDE SEQUENCE [LARGE SCALE GENOMIC DNA]</scope>
    <source>
        <strain evidence="6">DG_54_3</strain>
    </source>
</reference>
<dbReference type="Proteomes" id="UP000051861">
    <property type="component" value="Unassembled WGS sequence"/>
</dbReference>
<evidence type="ECO:0000256" key="1">
    <source>
        <dbReference type="ARBA" id="ARBA00005589"/>
    </source>
</evidence>
<dbReference type="InterPro" id="IPR036870">
    <property type="entry name" value="Ribosomal_bS18_sf"/>
</dbReference>
<dbReference type="GO" id="GO:0022627">
    <property type="term" value="C:cytosolic small ribosomal subunit"/>
    <property type="evidence" value="ECO:0007669"/>
    <property type="project" value="TreeGrafter"/>
</dbReference>
<protein>
    <recommendedName>
        <fullName evidence="4">Small ribosomal subunit protein bS18</fullName>
    </recommendedName>
</protein>
<dbReference type="Gene3D" id="4.10.640.10">
    <property type="entry name" value="Ribosomal protein S18"/>
    <property type="match status" value="1"/>
</dbReference>
<evidence type="ECO:0000256" key="3">
    <source>
        <dbReference type="ARBA" id="ARBA00023274"/>
    </source>
</evidence>
<comment type="function">
    <text evidence="4">Binds as a heterodimer with protein bS6 to the central domain of the 16S rRNA, where it helps stabilize the platform of the 30S subunit.</text>
</comment>
<evidence type="ECO:0000256" key="4">
    <source>
        <dbReference type="HAMAP-Rule" id="MF_00270"/>
    </source>
</evidence>
<comment type="similarity">
    <text evidence="1 4 5">Belongs to the bacterial ribosomal protein bS18 family.</text>
</comment>
<accession>A0A0S7Y6Q5</accession>
<dbReference type="AlphaFoldDB" id="A0A0S7Y6Q5"/>
<keyword evidence="4" id="KW-0699">rRNA-binding</keyword>
<evidence type="ECO:0000313" key="6">
    <source>
        <dbReference type="EMBL" id="KPJ70211.1"/>
    </source>
</evidence>